<evidence type="ECO:0000313" key="2">
    <source>
        <dbReference type="Proteomes" id="UP000191154"/>
    </source>
</evidence>
<gene>
    <name evidence="1" type="ORF">CLOSAC_21060</name>
</gene>
<organism evidence="1 2">
    <name type="scientific">Clostridium saccharobutylicum</name>
    <dbReference type="NCBI Taxonomy" id="169679"/>
    <lineage>
        <taxon>Bacteria</taxon>
        <taxon>Bacillati</taxon>
        <taxon>Bacillota</taxon>
        <taxon>Clostridia</taxon>
        <taxon>Eubacteriales</taxon>
        <taxon>Clostridiaceae</taxon>
        <taxon>Clostridium</taxon>
    </lineage>
</organism>
<dbReference type="EMBL" id="LZYZ01000004">
    <property type="protein sequence ID" value="OOM11679.1"/>
    <property type="molecule type" value="Genomic_DNA"/>
</dbReference>
<dbReference type="Proteomes" id="UP000191154">
    <property type="component" value="Unassembled WGS sequence"/>
</dbReference>
<dbReference type="AlphaFoldDB" id="A0A1S8N585"/>
<dbReference type="RefSeq" id="WP_242949923.1">
    <property type="nucleotide sequence ID" value="NZ_LZYZ01000004.1"/>
</dbReference>
<proteinExistence type="predicted"/>
<accession>A0A1S8N585</accession>
<reference evidence="1 2" key="1">
    <citation type="submission" date="2016-05" db="EMBL/GenBank/DDBJ databases">
        <title>Microbial solvent formation.</title>
        <authorList>
            <person name="Poehlein A."/>
            <person name="Montoya Solano J.D."/>
            <person name="Flitsch S."/>
            <person name="Krabben P."/>
            <person name="Duerre P."/>
            <person name="Daniel R."/>
        </authorList>
    </citation>
    <scope>NUCLEOTIDE SEQUENCE [LARGE SCALE GENOMIC DNA]</scope>
    <source>
        <strain evidence="1 2">L1-8</strain>
    </source>
</reference>
<name>A0A1S8N585_CLOSA</name>
<protein>
    <submittedName>
        <fullName evidence="1">Uncharacterized protein</fullName>
    </submittedName>
</protein>
<comment type="caution">
    <text evidence="1">The sequence shown here is derived from an EMBL/GenBank/DDBJ whole genome shotgun (WGS) entry which is preliminary data.</text>
</comment>
<evidence type="ECO:0000313" key="1">
    <source>
        <dbReference type="EMBL" id="OOM11679.1"/>
    </source>
</evidence>
<sequence>MVRDGFSDVSIHNFDHKKINELYFSSCNSANPDAEENTASAFEDVTDANEITGWDGGTVYQYDDEEPTNSIEVAGGEGTYDKYEYRLIDV</sequence>